<gene>
    <name evidence="3" type="primary">LOC106741738</name>
</gene>
<proteinExistence type="predicted"/>
<feature type="region of interest" description="Disordered" evidence="1">
    <location>
        <begin position="9"/>
        <end position="46"/>
    </location>
</feature>
<evidence type="ECO:0000313" key="2">
    <source>
        <dbReference type="Proteomes" id="UP000515204"/>
    </source>
</evidence>
<feature type="compositionally biased region" description="Polar residues" evidence="1">
    <location>
        <begin position="89"/>
        <end position="113"/>
    </location>
</feature>
<protein>
    <submittedName>
        <fullName evidence="3">Uncharacterized protein LOC106741738</fullName>
    </submittedName>
</protein>
<name>A0A6P3WTM6_DINQU</name>
<dbReference type="OrthoDB" id="7693442at2759"/>
<dbReference type="KEGG" id="dqu:106741738"/>
<evidence type="ECO:0000256" key="1">
    <source>
        <dbReference type="SAM" id="MobiDB-lite"/>
    </source>
</evidence>
<sequence>MCRIRWQYQSHHRCPRKKAARQKSDLKRSKSKYTLRTAKKPGQSNADINAVNKTNVKIPRERKCQGCQKKRSKKSLEYLTTYERKNGKETSSLNGPNATNFEKNTRTSEASQTVNDAKSTVVMEFSTVQKVVQIVDNDSDVNPARAPFKEIVIQKDTTDKKYDYNVEQNFATDVTTPENF</sequence>
<feature type="region of interest" description="Disordered" evidence="1">
    <location>
        <begin position="86"/>
        <end position="113"/>
    </location>
</feature>
<dbReference type="GeneID" id="106741738"/>
<feature type="compositionally biased region" description="Basic residues" evidence="1">
    <location>
        <begin position="10"/>
        <end position="21"/>
    </location>
</feature>
<dbReference type="RefSeq" id="XP_014469501.1">
    <property type="nucleotide sequence ID" value="XM_014614015.1"/>
</dbReference>
<feature type="compositionally biased region" description="Basic residues" evidence="1">
    <location>
        <begin position="29"/>
        <end position="39"/>
    </location>
</feature>
<accession>A0A6P3WTM6</accession>
<keyword evidence="2" id="KW-1185">Reference proteome</keyword>
<dbReference type="AlphaFoldDB" id="A0A6P3WTM6"/>
<organism evidence="2 3">
    <name type="scientific">Dinoponera quadriceps</name>
    <name type="common">South American ant</name>
    <dbReference type="NCBI Taxonomy" id="609295"/>
    <lineage>
        <taxon>Eukaryota</taxon>
        <taxon>Metazoa</taxon>
        <taxon>Ecdysozoa</taxon>
        <taxon>Arthropoda</taxon>
        <taxon>Hexapoda</taxon>
        <taxon>Insecta</taxon>
        <taxon>Pterygota</taxon>
        <taxon>Neoptera</taxon>
        <taxon>Endopterygota</taxon>
        <taxon>Hymenoptera</taxon>
        <taxon>Apocrita</taxon>
        <taxon>Aculeata</taxon>
        <taxon>Formicoidea</taxon>
        <taxon>Formicidae</taxon>
        <taxon>Ponerinae</taxon>
        <taxon>Ponerini</taxon>
        <taxon>Dinoponera</taxon>
    </lineage>
</organism>
<evidence type="ECO:0000313" key="3">
    <source>
        <dbReference type="RefSeq" id="XP_014469501.1"/>
    </source>
</evidence>
<dbReference type="Proteomes" id="UP000515204">
    <property type="component" value="Unplaced"/>
</dbReference>
<reference evidence="3" key="1">
    <citation type="submission" date="2025-08" db="UniProtKB">
        <authorList>
            <consortium name="RefSeq"/>
        </authorList>
    </citation>
    <scope>IDENTIFICATION</scope>
</reference>